<dbReference type="OrthoDB" id="6513042at2759"/>
<dbReference type="InterPro" id="IPR047187">
    <property type="entry name" value="SF1_C_Upf1"/>
</dbReference>
<evidence type="ECO:0000256" key="9">
    <source>
        <dbReference type="ARBA" id="ARBA00022833"/>
    </source>
</evidence>
<comment type="caution">
    <text evidence="19">The sequence shown here is derived from an EMBL/GenBank/DDBJ whole genome shotgun (WGS) entry which is preliminary data.</text>
</comment>
<evidence type="ECO:0000256" key="5">
    <source>
        <dbReference type="ARBA" id="ARBA00022763"/>
    </source>
</evidence>
<dbReference type="GO" id="GO:0008270">
    <property type="term" value="F:zinc ion binding"/>
    <property type="evidence" value="ECO:0007669"/>
    <property type="project" value="UniProtKB-KW"/>
</dbReference>
<dbReference type="STRING" id="50429.A0A2B4RFC8"/>
<dbReference type="GO" id="GO:0004386">
    <property type="term" value="F:helicase activity"/>
    <property type="evidence" value="ECO:0007669"/>
    <property type="project" value="UniProtKB-KW"/>
</dbReference>
<dbReference type="GO" id="GO:0016620">
    <property type="term" value="F:oxidoreductase activity, acting on the aldehyde or oxo group of donors, NAD or NADP as acceptor"/>
    <property type="evidence" value="ECO:0007669"/>
    <property type="project" value="InterPro"/>
</dbReference>
<dbReference type="PANTHER" id="PTHR28535">
    <property type="entry name" value="ZINC FINGER GRF-TYPE CONTAINING 1"/>
    <property type="match status" value="1"/>
</dbReference>
<organism evidence="19 20">
    <name type="scientific">Stylophora pistillata</name>
    <name type="common">Smooth cauliflower coral</name>
    <dbReference type="NCBI Taxonomy" id="50429"/>
    <lineage>
        <taxon>Eukaryota</taxon>
        <taxon>Metazoa</taxon>
        <taxon>Cnidaria</taxon>
        <taxon>Anthozoa</taxon>
        <taxon>Hexacorallia</taxon>
        <taxon>Scleractinia</taxon>
        <taxon>Astrocoeniina</taxon>
        <taxon>Pocilloporidae</taxon>
        <taxon>Stylophora</taxon>
    </lineage>
</organism>
<dbReference type="InterPro" id="IPR041679">
    <property type="entry name" value="DNA2/NAM7-like_C"/>
</dbReference>
<keyword evidence="20" id="KW-1185">Reference proteome</keyword>
<feature type="region of interest" description="Disordered" evidence="17">
    <location>
        <begin position="896"/>
        <end position="916"/>
    </location>
</feature>
<dbReference type="InterPro" id="IPR036056">
    <property type="entry name" value="Fibrinogen-like_C"/>
</dbReference>
<dbReference type="SUPFAM" id="SSF53720">
    <property type="entry name" value="ALDH-like"/>
    <property type="match status" value="2"/>
</dbReference>
<feature type="region of interest" description="Disordered" evidence="17">
    <location>
        <begin position="981"/>
        <end position="1006"/>
    </location>
</feature>
<dbReference type="Proteomes" id="UP000225706">
    <property type="component" value="Unassembled WGS sequence"/>
</dbReference>
<dbReference type="Gene3D" id="4.10.530.10">
    <property type="entry name" value="Gamma-fibrinogen Carboxyl Terminal Fragment, domain 2"/>
    <property type="match status" value="1"/>
</dbReference>
<proteinExistence type="predicted"/>
<dbReference type="InterPro" id="IPR016161">
    <property type="entry name" value="Ald_DH/histidinol_DH"/>
</dbReference>
<evidence type="ECO:0000313" key="20">
    <source>
        <dbReference type="Proteomes" id="UP000225706"/>
    </source>
</evidence>
<keyword evidence="9" id="KW-0862">Zinc</keyword>
<comment type="subunit">
    <text evidence="14">Interacts with DNA repair protein RAD51; the interaction promotes RAD51 strand exchange activity. Also interacts with DNA repair proteins EXO1 and BRCA1; the interactions are increased following DNA damage induction.</text>
</comment>
<feature type="region of interest" description="Disordered" evidence="17">
    <location>
        <begin position="436"/>
        <end position="458"/>
    </location>
</feature>
<keyword evidence="8" id="KW-0347">Helicase</keyword>
<evidence type="ECO:0000256" key="16">
    <source>
        <dbReference type="ARBA" id="ARBA00083828"/>
    </source>
</evidence>
<dbReference type="InterPro" id="IPR014716">
    <property type="entry name" value="Fibrinogen_a/b/g_C_1"/>
</dbReference>
<dbReference type="PROSITE" id="PS51406">
    <property type="entry name" value="FIBRINOGEN_C_2"/>
    <property type="match status" value="1"/>
</dbReference>
<dbReference type="Gene3D" id="3.90.215.10">
    <property type="entry name" value="Gamma Fibrinogen, chain A, domain 1"/>
    <property type="match status" value="1"/>
</dbReference>
<feature type="domain" description="Fibrinogen C-terminal" evidence="18">
    <location>
        <begin position="122"/>
        <end position="288"/>
    </location>
</feature>
<dbReference type="InterPro" id="IPR016162">
    <property type="entry name" value="Ald_DH_N"/>
</dbReference>
<dbReference type="SMART" id="SM00186">
    <property type="entry name" value="FBG"/>
    <property type="match status" value="1"/>
</dbReference>
<keyword evidence="6" id="KW-0863">Zinc-finger</keyword>
<dbReference type="GO" id="GO:0016787">
    <property type="term" value="F:hydrolase activity"/>
    <property type="evidence" value="ECO:0007669"/>
    <property type="project" value="UniProtKB-KW"/>
</dbReference>
<evidence type="ECO:0000256" key="3">
    <source>
        <dbReference type="ARBA" id="ARBA00022723"/>
    </source>
</evidence>
<evidence type="ECO:0000256" key="11">
    <source>
        <dbReference type="ARBA" id="ARBA00023204"/>
    </source>
</evidence>
<dbReference type="InterPro" id="IPR052800">
    <property type="entry name" value="DNA_Repair_Helicase_ZGRF1"/>
</dbReference>
<feature type="compositionally biased region" description="Polar residues" evidence="17">
    <location>
        <begin position="1877"/>
        <end position="1913"/>
    </location>
</feature>
<feature type="compositionally biased region" description="Polar residues" evidence="17">
    <location>
        <begin position="1929"/>
        <end position="1946"/>
    </location>
</feature>
<dbReference type="InterPro" id="IPR015590">
    <property type="entry name" value="Aldehyde_DH_dom"/>
</dbReference>
<feature type="compositionally biased region" description="Polar residues" evidence="17">
    <location>
        <begin position="532"/>
        <end position="543"/>
    </location>
</feature>
<evidence type="ECO:0000256" key="14">
    <source>
        <dbReference type="ARBA" id="ARBA00066212"/>
    </source>
</evidence>
<dbReference type="InterPro" id="IPR002181">
    <property type="entry name" value="Fibrinogen_a/b/g_C_dom"/>
</dbReference>
<feature type="region of interest" description="Disordered" evidence="17">
    <location>
        <begin position="780"/>
        <end position="823"/>
    </location>
</feature>
<feature type="region of interest" description="Disordered" evidence="17">
    <location>
        <begin position="515"/>
        <end position="543"/>
    </location>
</feature>
<dbReference type="PANTHER" id="PTHR28535:SF1">
    <property type="entry name" value="PROTEIN ZGRF1"/>
    <property type="match status" value="1"/>
</dbReference>
<dbReference type="GO" id="GO:0005634">
    <property type="term" value="C:nucleus"/>
    <property type="evidence" value="ECO:0007669"/>
    <property type="project" value="UniProtKB-SubCell"/>
</dbReference>
<dbReference type="Pfam" id="PF13087">
    <property type="entry name" value="AAA_12"/>
    <property type="match status" value="1"/>
</dbReference>
<sequence>MRKIADLIEAQFDEFAEAESKDQGKPVLLARTVDIPRACLNFRFFASTIISSSAENHADVLANVGALNYTIRSPIGVAGLISPWNLPIYLLTFKIAPAIAAGNTVVCKPSEMTSVTAWMMAKVLNEAGGNCAELYNTGERRNEVYPIDPDGSGEFPVYCDHTTSGGGWTVFQKRLDGSVDFNRTWYHYKHGFGYTTSEFWLGLGKIHRLTSSGVYELRIDLEDFAGNTVYAGYSTFKVESEGSNYTLRIGNYSGTAGDSFSYHDGYQFTTNDRDNDLQGNVNCGEVLGYVKLAVNEGGEIVCGEGKDSPLKLPNPHTEGYFMRPTVITGLSDNTRCMQEEIFGPVVAIVPFENEEEVLYTHQKTKKAKTWQDGSLKIIGTKAILYDEESKTLDSLFVQGAQVTLGAELESDRYLITIEEKLQHSICSSQETAKKLEEEQQESKRVVYQPAKRKRQPREENPVLRLNRFALGNKPSAETEFFNMYRSNSNKREQYLQAIQREECQHGMRTVLRASNEEHSASMRKKEQHDQRVPTNVASQKQTTGKENLAVFIGTSSDNLMLQTQNECVRDSKRNASQILALFSSCKDIHSPKMMFHTETAQMNVVNIESGNSLSKRRDVAGDTLPKMSDLGNYSHAKRISHFSDVPQKRLGNDSFEAELEWSQDLSDLLDLSPDSFAACSGEREAEGAISGLFDFNGGVTSGEAGSQESFPSKQHSSLKREIEVWSENDSESISPVMSLLNDGEKDVMGDENCTAFGLKERRAVYCDMLGERRQVSWENLQSPDRATVRNPCSDLHSSHSPTHHKSGDGEMVTSEGRSDFPLGIHQRNSCLEEKSSLESGSHNLGLEVNSNEFSNHPGSLFAYGALQTDPDDNFKMSSFSNLQKKEILHQPRQKRPLVTMPPSSHDPPRTAFSRTDEPNLTEPLEVCRQTAKPGGLRGRGPHQRGRDQPEDMNAENFTEKRRDTTHSAVLGSCRRIGLRRVGSGSSLSSQARTPPRQTREGFRPPTLPVFIADRSSGECNMAGELSFPSAEHCNGSVTPTRHVSVPVTFDNIMQYRQVFKAALREHLNIVLFELSRTYHTALQKIDISGYDAIEQGSRENSDGPSCPHGQARLRAVKKDGPNKFFKWADEYQSSKQASEGASRRSSNKITLSSAEGLMSFFRSHSVSFYCECHLIRKQSDAGKGRFGAAKAKKWGRQKCDEATAAKKKLYLELSRKDHSSTYAKDDIWIISKTLSFNPDSTFIASSVYYGPSSTGELELLPISGYSPSNWQSGETVHALMACNAGTELTCISNIDEHVKMQSMPVLPYLLQRSQSEQQNLRSTSRATQSFVPPILTGSSGRLNLPLEVTESIAEEMIVSFSLNKDQAAALLSCARMFTSGSERSSPPVCLIHVATWFPGKHAKTNMHNVEQKSFKGDNMSFECAAKGFPLEIEWKLKKKNEDTVQACISVFGAGKSFLLAVVVLYLVELFKANDSFNQQSGNVSSWKILVSSTTNVAVDRILLGLLDLGFEEFVRVGSIRKIAKPVLPYSVHSTGGDSQELKELQSLLKTELTPSERIHVRKGIEQHKLGENKRKLSQVPVVGVTCAACVFPCLDKLNFPVLLLDECSQMTEPASLLPMARFECQKLVLVGDPKQLSPTIQGSEPDHESGLEQTLFDRLIKMGYEPTLLRTQYRCHPTISAISNTLFYGNKLLDGVMAEDRSPIVDIVPTLCFYNVARGKEKCGRDGSYYNDEEAKFVVFLIECLLESWVEPAQIGVITLYKSQLNSISNHLAASRATSNAELKSVQISTVDAFQGGEKDLIILSCVRTDHIGFIDCDRRTNVALTRAKRHLLIVGNFKMLSCNNVWGKVIEHCRGFPGGLCNSLDFVEKWKKEYANDTSQDPSPAEVTKTSVQSTNDKQSSLEALPSNSQNPIELRGEPDGKMVCSPGDNTNSVDKITSPQSLETSDVVDNDNDDELPTFDLFSLGIETV</sequence>
<evidence type="ECO:0000256" key="7">
    <source>
        <dbReference type="ARBA" id="ARBA00022801"/>
    </source>
</evidence>
<dbReference type="GO" id="GO:0005524">
    <property type="term" value="F:ATP binding"/>
    <property type="evidence" value="ECO:0007669"/>
    <property type="project" value="UniProtKB-KW"/>
</dbReference>
<dbReference type="Pfam" id="PF00171">
    <property type="entry name" value="Aldedh"/>
    <property type="match status" value="1"/>
</dbReference>
<dbReference type="Pfam" id="PF13086">
    <property type="entry name" value="AAA_11"/>
    <property type="match status" value="1"/>
</dbReference>
<dbReference type="InterPro" id="IPR018838">
    <property type="entry name" value="ZGRF1-like_N"/>
</dbReference>
<dbReference type="Pfam" id="PF00147">
    <property type="entry name" value="Fibrinogen_C"/>
    <property type="match status" value="1"/>
</dbReference>
<feature type="compositionally biased region" description="Basic and acidic residues" evidence="17">
    <location>
        <begin position="515"/>
        <end position="531"/>
    </location>
</feature>
<dbReference type="FunFam" id="3.40.50.300:FF:001087">
    <property type="entry name" value="ZGRF1 isoform 9"/>
    <property type="match status" value="1"/>
</dbReference>
<evidence type="ECO:0000256" key="13">
    <source>
        <dbReference type="ARBA" id="ARBA00023242"/>
    </source>
</evidence>
<evidence type="ECO:0000256" key="8">
    <source>
        <dbReference type="ARBA" id="ARBA00022806"/>
    </source>
</evidence>
<dbReference type="Gene3D" id="3.40.50.300">
    <property type="entry name" value="P-loop containing nucleotide triphosphate hydrolases"/>
    <property type="match status" value="2"/>
</dbReference>
<dbReference type="SUPFAM" id="SSF52540">
    <property type="entry name" value="P-loop containing nucleoside triphosphate hydrolases"/>
    <property type="match status" value="1"/>
</dbReference>
<evidence type="ECO:0000256" key="12">
    <source>
        <dbReference type="ARBA" id="ARBA00023235"/>
    </source>
</evidence>
<evidence type="ECO:0000256" key="2">
    <source>
        <dbReference type="ARBA" id="ARBA00022553"/>
    </source>
</evidence>
<reference evidence="20" key="1">
    <citation type="journal article" date="2017" name="bioRxiv">
        <title>Comparative analysis of the genomes of Stylophora pistillata and Acropora digitifera provides evidence for extensive differences between species of corals.</title>
        <authorList>
            <person name="Voolstra C.R."/>
            <person name="Li Y."/>
            <person name="Liew Y.J."/>
            <person name="Baumgarten S."/>
            <person name="Zoccola D."/>
            <person name="Flot J.-F."/>
            <person name="Tambutte S."/>
            <person name="Allemand D."/>
            <person name="Aranda M."/>
        </authorList>
    </citation>
    <scope>NUCLEOTIDE SEQUENCE [LARGE SCALE GENOMIC DNA]</scope>
</reference>
<dbReference type="InterPro" id="IPR027417">
    <property type="entry name" value="P-loop_NTPase"/>
</dbReference>
<dbReference type="InterPro" id="IPR041677">
    <property type="entry name" value="DNA2/NAM7_AAA_11"/>
</dbReference>
<dbReference type="GO" id="GO:0035861">
    <property type="term" value="C:site of double-strand break"/>
    <property type="evidence" value="ECO:0007669"/>
    <property type="project" value="TreeGrafter"/>
</dbReference>
<evidence type="ECO:0000256" key="1">
    <source>
        <dbReference type="ARBA" id="ARBA00004123"/>
    </source>
</evidence>
<dbReference type="InterPro" id="IPR016163">
    <property type="entry name" value="Ald_DH_C"/>
</dbReference>
<dbReference type="NCBIfam" id="NF040941">
    <property type="entry name" value="GGGWT_bact"/>
    <property type="match status" value="1"/>
</dbReference>
<dbReference type="Gene3D" id="3.40.309.10">
    <property type="entry name" value="Aldehyde Dehydrogenase, Chain A, domain 2"/>
    <property type="match status" value="1"/>
</dbReference>
<evidence type="ECO:0000256" key="17">
    <source>
        <dbReference type="SAM" id="MobiDB-lite"/>
    </source>
</evidence>
<keyword evidence="13" id="KW-0539">Nucleus</keyword>
<keyword evidence="11" id="KW-0234">DNA repair</keyword>
<dbReference type="EMBL" id="LSMT01000702">
    <property type="protein sequence ID" value="PFX14972.1"/>
    <property type="molecule type" value="Genomic_DNA"/>
</dbReference>
<keyword evidence="4" id="KW-0547">Nucleotide-binding</keyword>
<keyword evidence="2" id="KW-0597">Phosphoprotein</keyword>
<name>A0A2B4RFC8_STYPI</name>
<evidence type="ECO:0000259" key="18">
    <source>
        <dbReference type="PROSITE" id="PS51406"/>
    </source>
</evidence>
<keyword evidence="7" id="KW-0378">Hydrolase</keyword>
<comment type="subcellular location">
    <subcellularLocation>
        <location evidence="1">Nucleus</location>
    </subcellularLocation>
</comment>
<keyword evidence="3" id="KW-0479">Metal-binding</keyword>
<evidence type="ECO:0000256" key="10">
    <source>
        <dbReference type="ARBA" id="ARBA00022840"/>
    </source>
</evidence>
<dbReference type="Gene3D" id="3.40.605.10">
    <property type="entry name" value="Aldehyde Dehydrogenase, Chain A, domain 1"/>
    <property type="match status" value="1"/>
</dbReference>
<accession>A0A2B4RFC8</accession>
<keyword evidence="12" id="KW-0413">Isomerase</keyword>
<evidence type="ECO:0000256" key="4">
    <source>
        <dbReference type="ARBA" id="ARBA00022741"/>
    </source>
</evidence>
<evidence type="ECO:0000313" key="19">
    <source>
        <dbReference type="EMBL" id="PFX14972.1"/>
    </source>
</evidence>
<dbReference type="CDD" id="cd18808">
    <property type="entry name" value="SF1_C_Upf1"/>
    <property type="match status" value="1"/>
</dbReference>
<feature type="region of interest" description="Disordered" evidence="17">
    <location>
        <begin position="1876"/>
        <end position="1956"/>
    </location>
</feature>
<evidence type="ECO:0000256" key="15">
    <source>
        <dbReference type="ARBA" id="ARBA00072540"/>
    </source>
</evidence>
<protein>
    <recommendedName>
        <fullName evidence="15">5'-3' DNA helicase ZGRF1</fullName>
    </recommendedName>
    <alternativeName>
        <fullName evidence="16">GRF-type zinc finger domain-containing protein 1</fullName>
    </alternativeName>
</protein>
<feature type="region of interest" description="Disordered" evidence="17">
    <location>
        <begin position="930"/>
        <end position="968"/>
    </location>
</feature>
<keyword evidence="10" id="KW-0067">ATP-binding</keyword>
<dbReference type="Pfam" id="PF10382">
    <property type="entry name" value="ZGRF1-like_N"/>
    <property type="match status" value="1"/>
</dbReference>
<dbReference type="GO" id="GO:0006302">
    <property type="term" value="P:double-strand break repair"/>
    <property type="evidence" value="ECO:0007669"/>
    <property type="project" value="TreeGrafter"/>
</dbReference>
<dbReference type="SUPFAM" id="SSF56496">
    <property type="entry name" value="Fibrinogen C-terminal domain-like"/>
    <property type="match status" value="1"/>
</dbReference>
<gene>
    <name evidence="19" type="primary">Zgrf1</name>
    <name evidence="19" type="ORF">AWC38_SpisGene20835</name>
</gene>
<evidence type="ECO:0000256" key="6">
    <source>
        <dbReference type="ARBA" id="ARBA00022771"/>
    </source>
</evidence>
<keyword evidence="5" id="KW-0227">DNA damage</keyword>